<dbReference type="Proteomes" id="UP001066276">
    <property type="component" value="Chromosome 7"/>
</dbReference>
<accession>A0AAV7PV87</accession>
<dbReference type="EMBL" id="JANPWB010000011">
    <property type="protein sequence ID" value="KAJ1132001.1"/>
    <property type="molecule type" value="Genomic_DNA"/>
</dbReference>
<feature type="compositionally biased region" description="Basic and acidic residues" evidence="1">
    <location>
        <begin position="187"/>
        <end position="206"/>
    </location>
</feature>
<evidence type="ECO:0000313" key="2">
    <source>
        <dbReference type="EMBL" id="KAJ1132001.1"/>
    </source>
</evidence>
<name>A0AAV7PV87_PLEWA</name>
<reference evidence="2" key="1">
    <citation type="journal article" date="2022" name="bioRxiv">
        <title>Sequencing and chromosome-scale assembly of the giantPleurodeles waltlgenome.</title>
        <authorList>
            <person name="Brown T."/>
            <person name="Elewa A."/>
            <person name="Iarovenko S."/>
            <person name="Subramanian E."/>
            <person name="Araus A.J."/>
            <person name="Petzold A."/>
            <person name="Susuki M."/>
            <person name="Suzuki K.-i.T."/>
            <person name="Hayashi T."/>
            <person name="Toyoda A."/>
            <person name="Oliveira C."/>
            <person name="Osipova E."/>
            <person name="Leigh N.D."/>
            <person name="Simon A."/>
            <person name="Yun M.H."/>
        </authorList>
    </citation>
    <scope>NUCLEOTIDE SEQUENCE</scope>
    <source>
        <strain evidence="2">20211129_DDA</strain>
        <tissue evidence="2">Liver</tissue>
    </source>
</reference>
<organism evidence="2 3">
    <name type="scientific">Pleurodeles waltl</name>
    <name type="common">Iberian ribbed newt</name>
    <dbReference type="NCBI Taxonomy" id="8319"/>
    <lineage>
        <taxon>Eukaryota</taxon>
        <taxon>Metazoa</taxon>
        <taxon>Chordata</taxon>
        <taxon>Craniata</taxon>
        <taxon>Vertebrata</taxon>
        <taxon>Euteleostomi</taxon>
        <taxon>Amphibia</taxon>
        <taxon>Batrachia</taxon>
        <taxon>Caudata</taxon>
        <taxon>Salamandroidea</taxon>
        <taxon>Salamandridae</taxon>
        <taxon>Pleurodelinae</taxon>
        <taxon>Pleurodeles</taxon>
    </lineage>
</organism>
<proteinExistence type="predicted"/>
<feature type="compositionally biased region" description="Basic residues" evidence="1">
    <location>
        <begin position="210"/>
        <end position="226"/>
    </location>
</feature>
<sequence>MPGSGNETKGRLEVTMGEENQLNDAKGAEGGPNHIINPTNASLLAAVKALTWQSHKVEIHLELTHMMAQSVLALDNKRNLLSSKLDKLGNTLQVDKMHKGTYNDEIMDKLSTLPELLASLIEHCKPGEETNKRGPSASIESVLGRETSTLTEGEEGSKEMKSDNREPSTIYSKRLIGSDTKVGGNSIEERASGEITKTLRESDIRNNQHLTRRQKKKLKTSLKVAKKQADRTA</sequence>
<protein>
    <submittedName>
        <fullName evidence="2">Uncharacterized protein</fullName>
    </submittedName>
</protein>
<dbReference type="AlphaFoldDB" id="A0AAV7PV87"/>
<gene>
    <name evidence="2" type="ORF">NDU88_010331</name>
</gene>
<evidence type="ECO:0000313" key="3">
    <source>
        <dbReference type="Proteomes" id="UP001066276"/>
    </source>
</evidence>
<keyword evidence="3" id="KW-1185">Reference proteome</keyword>
<evidence type="ECO:0000256" key="1">
    <source>
        <dbReference type="SAM" id="MobiDB-lite"/>
    </source>
</evidence>
<feature type="region of interest" description="Disordered" evidence="1">
    <location>
        <begin position="126"/>
        <end position="233"/>
    </location>
</feature>
<comment type="caution">
    <text evidence="2">The sequence shown here is derived from an EMBL/GenBank/DDBJ whole genome shotgun (WGS) entry which is preliminary data.</text>
</comment>
<feature type="compositionally biased region" description="Basic and acidic residues" evidence="1">
    <location>
        <begin position="155"/>
        <end position="166"/>
    </location>
</feature>